<evidence type="ECO:0000256" key="1">
    <source>
        <dbReference type="SAM" id="MobiDB-lite"/>
    </source>
</evidence>
<reference evidence="3" key="3">
    <citation type="submission" date="2024-02" db="EMBL/GenBank/DDBJ databases">
        <authorList>
            <person name="Choi B."/>
        </authorList>
    </citation>
    <scope>NUCLEOTIDE SEQUENCE</scope>
    <source>
        <strain evidence="3">UMB1016</strain>
    </source>
</reference>
<organism evidence="2 5">
    <name type="scientific">Aerococcus mictus</name>
    <dbReference type="NCBI Taxonomy" id="2976810"/>
    <lineage>
        <taxon>Bacteria</taxon>
        <taxon>Bacillati</taxon>
        <taxon>Bacillota</taxon>
        <taxon>Bacilli</taxon>
        <taxon>Lactobacillales</taxon>
        <taxon>Aerococcaceae</taxon>
        <taxon>Aerococcus</taxon>
    </lineage>
</organism>
<keyword evidence="4" id="KW-1185">Reference proteome</keyword>
<reference evidence="2" key="2">
    <citation type="submission" date="2022-09" db="EMBL/GenBank/DDBJ databases">
        <title>Aerococcus urinae taxonomy study.</title>
        <authorList>
            <person name="Christensen J."/>
            <person name="Senneby E."/>
        </authorList>
    </citation>
    <scope>NUCLEOTIDE SEQUENCE</scope>
    <source>
        <strain evidence="2">LUND-41-B12</strain>
    </source>
</reference>
<reference evidence="3 4" key="1">
    <citation type="journal article" date="2020" name="J. Bacteriol.">
        <title>Aerococcus urinae Isolated from Women with Lower Urinary Tract Symptoms: In Vitro Aggregation and Genome Analysis.</title>
        <authorList>
            <person name="Hilt E.E."/>
            <person name="Putonti C."/>
            <person name="Thomas-White K."/>
            <person name="Lewis A.L."/>
            <person name="Visick K.L."/>
            <person name="Gilbert N.M."/>
            <person name="Wolfe A.J."/>
        </authorList>
    </citation>
    <scope>NUCLEOTIDE SEQUENCE [LARGE SCALE GENOMIC DNA]</scope>
    <source>
        <strain evidence="3 4">UMB1016</strain>
    </source>
</reference>
<dbReference type="RefSeq" id="WP_070558407.1">
    <property type="nucleotide sequence ID" value="NZ_CAJHLG010000006.1"/>
</dbReference>
<dbReference type="Proteomes" id="UP000250354">
    <property type="component" value="Chromosome"/>
</dbReference>
<evidence type="ECO:0008006" key="6">
    <source>
        <dbReference type="Google" id="ProtNLM"/>
    </source>
</evidence>
<accession>A0A9Q4DGH7</accession>
<accession>A0A1E9PQE2</accession>
<feature type="compositionally biased region" description="Basic and acidic residues" evidence="1">
    <location>
        <begin position="37"/>
        <end position="56"/>
    </location>
</feature>
<name>A0A1E9PQE2_9LACT</name>
<evidence type="ECO:0000313" key="3">
    <source>
        <dbReference type="EMBL" id="WWC54277.1"/>
    </source>
</evidence>
<evidence type="ECO:0000313" key="5">
    <source>
        <dbReference type="Proteomes" id="UP001069047"/>
    </source>
</evidence>
<dbReference type="EMBL" id="JAOTMY010000005">
    <property type="protein sequence ID" value="MCY3088089.1"/>
    <property type="molecule type" value="Genomic_DNA"/>
</dbReference>
<evidence type="ECO:0000313" key="4">
    <source>
        <dbReference type="Proteomes" id="UP000250354"/>
    </source>
</evidence>
<proteinExistence type="predicted"/>
<evidence type="ECO:0000313" key="2">
    <source>
        <dbReference type="EMBL" id="MCY3088089.1"/>
    </source>
</evidence>
<gene>
    <name evidence="3" type="ORF">DBT44_0007740</name>
    <name evidence="2" type="ORF">ODY61_08205</name>
</gene>
<dbReference type="Proteomes" id="UP001069047">
    <property type="component" value="Unassembled WGS sequence"/>
</dbReference>
<sequence>MFTFQFLKKSKAIKIVFVTVLAFNFLSGCGNLNSKNETEELPKQEQTAQDKVKQEQTIEGQTTEEGTTEEQTTEIKKDAVDDKDPNNLVEFSPIKLVSSDQKPEGYSVNTIQFSVSNTSDHTLSFSFTLGVPKKDDYGEVMENGEQNFLRFGQTEEDAKNGDVLVDNKIAYLKPKETRHYQMSTTITRAPKEFKAEDCKLAIDQTNIYYSQESAEKNYVPHVAYAKDFKLDINHEKKVATLTNTTDKYLSQLIFDLDSITPEGQINENPVNVQYLKPGESREIDIEFAYGARGNTVKGPDKIKYMVDPEKNDIK</sequence>
<dbReference type="EMBL" id="CP145132">
    <property type="protein sequence ID" value="WWC54277.1"/>
    <property type="molecule type" value="Genomic_DNA"/>
</dbReference>
<dbReference type="AlphaFoldDB" id="A0A1E9PQE2"/>
<feature type="region of interest" description="Disordered" evidence="1">
    <location>
        <begin position="37"/>
        <end position="73"/>
    </location>
</feature>
<dbReference type="GeneID" id="86858980"/>
<protein>
    <recommendedName>
        <fullName evidence="6">DUF5067 domain-containing protein</fullName>
    </recommendedName>
</protein>